<accession>A0A0S2K9F4</accession>
<proteinExistence type="predicted"/>
<evidence type="ECO:0000313" key="2">
    <source>
        <dbReference type="Proteomes" id="UP000065641"/>
    </source>
</evidence>
<sequence length="112" mass="13370">MLEEFRLPMSDSEVKVFPFLKQRNSSTKSEIKTYLHPGEYVNGLIYFEQAPSKGLDYPYMDPDYRVITKIRVHDTSNNYWEIEVPVYKIEIDAIREMNPRFGRTLDYVQEHT</sequence>
<evidence type="ECO:0000313" key="1">
    <source>
        <dbReference type="EMBL" id="ALO44872.1"/>
    </source>
</evidence>
<gene>
    <name evidence="1" type="ORF">PS2015_178</name>
</gene>
<keyword evidence="2" id="KW-1185">Reference proteome</keyword>
<dbReference type="Proteomes" id="UP000065641">
    <property type="component" value="Chromosome"/>
</dbReference>
<organism evidence="1 2">
    <name type="scientific">Pseudohongiella spirulinae</name>
    <dbReference type="NCBI Taxonomy" id="1249552"/>
    <lineage>
        <taxon>Bacteria</taxon>
        <taxon>Pseudomonadati</taxon>
        <taxon>Pseudomonadota</taxon>
        <taxon>Gammaproteobacteria</taxon>
        <taxon>Pseudomonadales</taxon>
        <taxon>Pseudohongiellaceae</taxon>
        <taxon>Pseudohongiella</taxon>
    </lineage>
</organism>
<reference evidence="1 2" key="1">
    <citation type="submission" date="2015-11" db="EMBL/GenBank/DDBJ databases">
        <authorList>
            <person name="Zhang Y."/>
            <person name="Guo Z."/>
        </authorList>
    </citation>
    <scope>NUCLEOTIDE SEQUENCE [LARGE SCALE GENOMIC DNA]</scope>
    <source>
        <strain evidence="1 2">KCTC 32221</strain>
    </source>
</reference>
<dbReference type="KEGG" id="pspi:PS2015_178"/>
<name>A0A0S2K9F4_9GAMM</name>
<protein>
    <submittedName>
        <fullName evidence="1">Uncharacterized protein</fullName>
    </submittedName>
</protein>
<dbReference type="EMBL" id="CP013189">
    <property type="protein sequence ID" value="ALO44872.1"/>
    <property type="molecule type" value="Genomic_DNA"/>
</dbReference>
<dbReference type="AlphaFoldDB" id="A0A0S2K9F4"/>